<dbReference type="PATRIC" id="fig|320778.3.peg.3275"/>
<evidence type="ECO:0000313" key="2">
    <source>
        <dbReference type="Proteomes" id="UP000035909"/>
    </source>
</evidence>
<gene>
    <name evidence="1" type="ORF">ABT57_15075</name>
</gene>
<dbReference type="OrthoDB" id="5829435at2"/>
<dbReference type="Pfam" id="PF20131">
    <property type="entry name" value="MC3"/>
    <property type="match status" value="1"/>
</dbReference>
<dbReference type="EMBL" id="LDOU01000015">
    <property type="protein sequence ID" value="KLV08137.1"/>
    <property type="molecule type" value="Genomic_DNA"/>
</dbReference>
<organism evidence="1 2">
    <name type="scientific">Photobacterium ganghwense</name>
    <dbReference type="NCBI Taxonomy" id="320778"/>
    <lineage>
        <taxon>Bacteria</taxon>
        <taxon>Pseudomonadati</taxon>
        <taxon>Pseudomonadota</taxon>
        <taxon>Gammaproteobacteria</taxon>
        <taxon>Vibrionales</taxon>
        <taxon>Vibrionaceae</taxon>
        <taxon>Photobacterium</taxon>
    </lineage>
</organism>
<sequence length="159" mass="18247">MNPQVIRDLKYSPSFVAEILYSFIQGARRVDERGAKFELIYLVVPFVMDDVLRDKLNRSNASSTFQTAFLKDDEIKERLFFINDKVQYSKSVTNCGVIYLSSICEIIISSFILNGNNLEKTSITNDYKKEFIKASYNLGIIFAKEGYVNVLLKSRVTNI</sequence>
<dbReference type="AlphaFoldDB" id="A0A0J1K0Y8"/>
<protein>
    <submittedName>
        <fullName evidence="1">Uncharacterized protein</fullName>
    </submittedName>
</protein>
<name>A0A0J1K0Y8_9GAMM</name>
<dbReference type="InterPro" id="IPR045390">
    <property type="entry name" value="ABC-3C_MC3"/>
</dbReference>
<accession>A0A0J1K0Y8</accession>
<comment type="caution">
    <text evidence="1">The sequence shown here is derived from an EMBL/GenBank/DDBJ whole genome shotgun (WGS) entry which is preliminary data.</text>
</comment>
<dbReference type="RefSeq" id="WP_047886027.1">
    <property type="nucleotide sequence ID" value="NZ_LDOU01000015.1"/>
</dbReference>
<proteinExistence type="predicted"/>
<keyword evidence="2" id="KW-1185">Reference proteome</keyword>
<dbReference type="STRING" id="320778.ABT57_15075"/>
<evidence type="ECO:0000313" key="1">
    <source>
        <dbReference type="EMBL" id="KLV08137.1"/>
    </source>
</evidence>
<dbReference type="Proteomes" id="UP000035909">
    <property type="component" value="Unassembled WGS sequence"/>
</dbReference>
<reference evidence="1 2" key="1">
    <citation type="submission" date="2015-05" db="EMBL/GenBank/DDBJ databases">
        <title>Photobacterium galathea sp. nov.</title>
        <authorList>
            <person name="Machado H."/>
            <person name="Gram L."/>
        </authorList>
    </citation>
    <scope>NUCLEOTIDE SEQUENCE [LARGE SCALE GENOMIC DNA]</scope>
    <source>
        <strain evidence="1 2">DSM 22954</strain>
    </source>
</reference>